<gene>
    <name evidence="4" type="ORF">SAMN02745124_03223</name>
</gene>
<sequence length="45" mass="5280">MRDKLIHDYAGVSVDIVWQTTKDDIPTIKPLLVKMLKDLRLEEIE</sequence>
<keyword evidence="2" id="KW-0540">Nuclease</keyword>
<evidence type="ECO:0000256" key="3">
    <source>
        <dbReference type="ARBA" id="ARBA00022801"/>
    </source>
</evidence>
<organism evidence="4 5">
    <name type="scientific">Desulfofustis glycolicus DSM 9705</name>
    <dbReference type="NCBI Taxonomy" id="1121409"/>
    <lineage>
        <taxon>Bacteria</taxon>
        <taxon>Pseudomonadati</taxon>
        <taxon>Thermodesulfobacteriota</taxon>
        <taxon>Desulfobulbia</taxon>
        <taxon>Desulfobulbales</taxon>
        <taxon>Desulfocapsaceae</taxon>
        <taxon>Desulfofustis</taxon>
    </lineage>
</organism>
<dbReference type="GO" id="GO:0004540">
    <property type="term" value="F:RNA nuclease activity"/>
    <property type="evidence" value="ECO:0007669"/>
    <property type="project" value="InterPro"/>
</dbReference>
<dbReference type="Proteomes" id="UP000184139">
    <property type="component" value="Unassembled WGS sequence"/>
</dbReference>
<evidence type="ECO:0000313" key="4">
    <source>
        <dbReference type="EMBL" id="SHI01273.1"/>
    </source>
</evidence>
<dbReference type="GO" id="GO:0110001">
    <property type="term" value="C:toxin-antitoxin complex"/>
    <property type="evidence" value="ECO:0007669"/>
    <property type="project" value="InterPro"/>
</dbReference>
<evidence type="ECO:0008006" key="6">
    <source>
        <dbReference type="Google" id="ProtNLM"/>
    </source>
</evidence>
<keyword evidence="5" id="KW-1185">Reference proteome</keyword>
<keyword evidence="1" id="KW-1277">Toxin-antitoxin system</keyword>
<name>A0A1M5XPS8_9BACT</name>
<dbReference type="Pfam" id="PF01934">
    <property type="entry name" value="HepT-like"/>
    <property type="match status" value="1"/>
</dbReference>
<dbReference type="GO" id="GO:0016787">
    <property type="term" value="F:hydrolase activity"/>
    <property type="evidence" value="ECO:0007669"/>
    <property type="project" value="UniProtKB-KW"/>
</dbReference>
<evidence type="ECO:0000256" key="1">
    <source>
        <dbReference type="ARBA" id="ARBA00022649"/>
    </source>
</evidence>
<evidence type="ECO:0000256" key="2">
    <source>
        <dbReference type="ARBA" id="ARBA00022722"/>
    </source>
</evidence>
<dbReference type="AlphaFoldDB" id="A0A1M5XPS8"/>
<dbReference type="InterPro" id="IPR008201">
    <property type="entry name" value="HepT-like"/>
</dbReference>
<proteinExistence type="predicted"/>
<keyword evidence="3" id="KW-0378">Hydrolase</keyword>
<dbReference type="STRING" id="1121409.SAMN02745124_03223"/>
<protein>
    <recommendedName>
        <fullName evidence="6">DUF86 domain-containing protein</fullName>
    </recommendedName>
</protein>
<accession>A0A1M5XPS8</accession>
<reference evidence="4 5" key="1">
    <citation type="submission" date="2016-11" db="EMBL/GenBank/DDBJ databases">
        <authorList>
            <person name="Jaros S."/>
            <person name="Januszkiewicz K."/>
            <person name="Wedrychowicz H."/>
        </authorList>
    </citation>
    <scope>NUCLEOTIDE SEQUENCE [LARGE SCALE GENOMIC DNA]</scope>
    <source>
        <strain evidence="4 5">DSM 9705</strain>
    </source>
</reference>
<evidence type="ECO:0000313" key="5">
    <source>
        <dbReference type="Proteomes" id="UP000184139"/>
    </source>
</evidence>
<dbReference type="EMBL" id="FQXS01000021">
    <property type="protein sequence ID" value="SHI01273.1"/>
    <property type="molecule type" value="Genomic_DNA"/>
</dbReference>